<keyword evidence="2" id="KW-0378">Hydrolase</keyword>
<evidence type="ECO:0000313" key="3">
    <source>
        <dbReference type="Proteomes" id="UP000254573"/>
    </source>
</evidence>
<dbReference type="Pfam" id="PF12146">
    <property type="entry name" value="Hydrolase_4"/>
    <property type="match status" value="1"/>
</dbReference>
<dbReference type="AlphaFoldDB" id="A0A378YU97"/>
<dbReference type="STRING" id="93220.A6P55_15230"/>
<dbReference type="Gene3D" id="3.40.50.1820">
    <property type="entry name" value="alpha/beta hydrolase"/>
    <property type="match status" value="1"/>
</dbReference>
<organism evidence="2 3">
    <name type="scientific">Pandoraea pnomenusa</name>
    <dbReference type="NCBI Taxonomy" id="93220"/>
    <lineage>
        <taxon>Bacteria</taxon>
        <taxon>Pseudomonadati</taxon>
        <taxon>Pseudomonadota</taxon>
        <taxon>Betaproteobacteria</taxon>
        <taxon>Burkholderiales</taxon>
        <taxon>Burkholderiaceae</taxon>
        <taxon>Pandoraea</taxon>
    </lineage>
</organism>
<dbReference type="GeneID" id="57197255"/>
<dbReference type="OrthoDB" id="8476759at2"/>
<gene>
    <name evidence="2" type="ORF">NCTC13160_03557</name>
</gene>
<accession>A0A378YU97</accession>
<proteinExistence type="predicted"/>
<evidence type="ECO:0000313" key="2">
    <source>
        <dbReference type="EMBL" id="SUA80087.1"/>
    </source>
</evidence>
<sequence length="497" mass="54771">MQANVRGRVWKWSKRGLVALLLVLGTLLALRIYDTQRGPGLSLWHTYVPPDWHAAQIDHATWGAYLDHENALFDDVREHVSDQLPPDERVASNRFNPRSAIYPEHFKQDWNRSYTLMPQGTPRGVVVLLHGLTDSPYSLRHIGRRYRRDGFAVVAIRLPGHGTVPAGLTDATWEDWRAATRLAVREARALVPAPAPLHLVGFSNGGALAMQFALDALENDTLARPDRLVLISPMIGITRFARFAGLAALPAFLPPFAKAAWLGIVPEFNPFKYNSFPVNGARQSYALTQALQAQIARMSRQGVLDGALPPVLTFHSVLDFTVSTRAVVSALYEHLPANGSELVLFDINRSAKMTPFFRTAASDAMLRLLPSGRRSYRTTVITNAGNDSPDMVAQVTEPGSSETAARAIPFQYPPEIFSLSHVALPFPMSDTLYGLHPDEPENYGVHLGAMSVRGEVGFLVIGSDTFVRLSSNPFYPLMEQYIDGLTGAVSQQTASRP</sequence>
<dbReference type="InterPro" id="IPR029058">
    <property type="entry name" value="AB_hydrolase_fold"/>
</dbReference>
<dbReference type="EMBL" id="UGSG01000001">
    <property type="protein sequence ID" value="SUA80087.1"/>
    <property type="molecule type" value="Genomic_DNA"/>
</dbReference>
<dbReference type="Proteomes" id="UP000254573">
    <property type="component" value="Unassembled WGS sequence"/>
</dbReference>
<feature type="domain" description="Serine aminopeptidase S33" evidence="1">
    <location>
        <begin position="121"/>
        <end position="245"/>
    </location>
</feature>
<dbReference type="InterPro" id="IPR022742">
    <property type="entry name" value="Hydrolase_4"/>
</dbReference>
<name>A0A378YU97_9BURK</name>
<dbReference type="PANTHER" id="PTHR11614">
    <property type="entry name" value="PHOSPHOLIPASE-RELATED"/>
    <property type="match status" value="1"/>
</dbReference>
<dbReference type="InterPro" id="IPR051044">
    <property type="entry name" value="MAG_DAG_Lipase"/>
</dbReference>
<protein>
    <submittedName>
        <fullName evidence="2">Thermostable monoacylglycerol lipase</fullName>
        <ecNumber evidence="2">3.1.1.23</ecNumber>
    </submittedName>
</protein>
<dbReference type="KEGG" id="ppno:DA70_12675"/>
<reference evidence="2 3" key="1">
    <citation type="submission" date="2018-06" db="EMBL/GenBank/DDBJ databases">
        <authorList>
            <consortium name="Pathogen Informatics"/>
            <person name="Doyle S."/>
        </authorList>
    </citation>
    <scope>NUCLEOTIDE SEQUENCE [LARGE SCALE GENOMIC DNA]</scope>
    <source>
        <strain evidence="2 3">NCTC13160</strain>
    </source>
</reference>
<dbReference type="RefSeq" id="WP_023873092.1">
    <property type="nucleotide sequence ID" value="NC_023018.2"/>
</dbReference>
<dbReference type="EC" id="3.1.1.23" evidence="2"/>
<dbReference type="KEGG" id="prb:X636_14195"/>
<dbReference type="KEGG" id="ppnm:LV28_18025"/>
<dbReference type="SUPFAM" id="SSF53474">
    <property type="entry name" value="alpha/beta-Hydrolases"/>
    <property type="match status" value="1"/>
</dbReference>
<dbReference type="GO" id="GO:0047372">
    <property type="term" value="F:monoacylglycerol lipase activity"/>
    <property type="evidence" value="ECO:0007669"/>
    <property type="project" value="UniProtKB-EC"/>
</dbReference>
<evidence type="ECO:0000259" key="1">
    <source>
        <dbReference type="Pfam" id="PF12146"/>
    </source>
</evidence>